<dbReference type="InterPro" id="IPR029787">
    <property type="entry name" value="Nucleotide_cyclase"/>
</dbReference>
<dbReference type="PANTHER" id="PTHR44757">
    <property type="entry name" value="DIGUANYLATE CYCLASE DGCP"/>
    <property type="match status" value="1"/>
</dbReference>
<dbReference type="InterPro" id="IPR043128">
    <property type="entry name" value="Rev_trsase/Diguanyl_cyclase"/>
</dbReference>
<dbReference type="InterPro" id="IPR052155">
    <property type="entry name" value="Biofilm_reg_signaling"/>
</dbReference>
<organism evidence="5 6">
    <name type="scientific">Pseudoalteromonas denitrificans DSM 6059</name>
    <dbReference type="NCBI Taxonomy" id="1123010"/>
    <lineage>
        <taxon>Bacteria</taxon>
        <taxon>Pseudomonadati</taxon>
        <taxon>Pseudomonadota</taxon>
        <taxon>Gammaproteobacteria</taxon>
        <taxon>Alteromonadales</taxon>
        <taxon>Pseudoalteromonadaceae</taxon>
        <taxon>Pseudoalteromonas</taxon>
    </lineage>
</organism>
<feature type="transmembrane region" description="Helical" evidence="2">
    <location>
        <begin position="12"/>
        <end position="33"/>
    </location>
</feature>
<dbReference type="Proteomes" id="UP000198862">
    <property type="component" value="Unassembled WGS sequence"/>
</dbReference>
<dbReference type="SMART" id="SM00052">
    <property type="entry name" value="EAL"/>
    <property type="match status" value="1"/>
</dbReference>
<dbReference type="FunFam" id="3.30.70.270:FF:000001">
    <property type="entry name" value="Diguanylate cyclase domain protein"/>
    <property type="match status" value="1"/>
</dbReference>
<dbReference type="Gene3D" id="6.10.340.10">
    <property type="match status" value="1"/>
</dbReference>
<sequence>MDLNSISIKTKLISITFIVVFLCALAITFLTLYQHQKLYKENLATNLYALSSNLSDELFPYMAAPQPEFIGLTTTLLKLERYQQIKFGVVLNKSNKVVAQYLNPEFNLDTEGFSTQDWERILKNQGSDFIESLMEIHLIGDEQFSTGNLIIVADLSNQLSRNMQVFITQLIPLILLIILIIFVLSHWVQSGIITPLINLSHLVSSVGKTKNYQLRYKGHGQDEVSVLGSNINEMLSIINEQDIENKRHTIKLLKQQKSLKHLADYDQLTGLPNRKLFSELLKQELIKAKRTNQELAVMFLDLDDFKTVNDTIGHHAGDVLLQLVSDRVKAQLREGDTLARLGGDEFIVILTELPSHLTAVSIAQRILESFINYFYVQEWEIQSGLSIGIAFNEKNRFDAAALISNADVAMYKAKEGGRGQFAVFEDKMQSVQHRHMLIANELAKAISNDEFKLYYQPKVSPLLGVIGFEALIRWHSQFDGLVSPAEFIPVAEHCGRVHDITRWVLKQGLKDLSFINDWFGPGVITSFNVSAIDITKKGFIQYLEALIKLNKSKTDSIEFEVTESSYIENFESASLFFKALNEMGCSIALDDFGTGYSSLSYLTQVKANTLKIDQQFVKKIFSSDSDRLIVESIIGLAKKLNLKVCAEGVETKEQYEFLSNFDCELIQGYYFSKPVPLEDLKSKVDSIHNSHVFSGKSSNVIHL</sequence>
<feature type="domain" description="EAL" evidence="3">
    <location>
        <begin position="435"/>
        <end position="688"/>
    </location>
</feature>
<dbReference type="CDD" id="cd01948">
    <property type="entry name" value="EAL"/>
    <property type="match status" value="1"/>
</dbReference>
<evidence type="ECO:0000259" key="4">
    <source>
        <dbReference type="PROSITE" id="PS50887"/>
    </source>
</evidence>
<evidence type="ECO:0000313" key="6">
    <source>
        <dbReference type="Proteomes" id="UP000198862"/>
    </source>
</evidence>
<dbReference type="SUPFAM" id="SSF55073">
    <property type="entry name" value="Nucleotide cyclase"/>
    <property type="match status" value="1"/>
</dbReference>
<dbReference type="Gene3D" id="3.30.70.270">
    <property type="match status" value="1"/>
</dbReference>
<dbReference type="EMBL" id="FOLO01000002">
    <property type="protein sequence ID" value="SFB89475.1"/>
    <property type="molecule type" value="Genomic_DNA"/>
</dbReference>
<dbReference type="CDD" id="cd01949">
    <property type="entry name" value="GGDEF"/>
    <property type="match status" value="1"/>
</dbReference>
<dbReference type="Pfam" id="PF00563">
    <property type="entry name" value="EAL"/>
    <property type="match status" value="1"/>
</dbReference>
<dbReference type="InterPro" id="IPR001633">
    <property type="entry name" value="EAL_dom"/>
</dbReference>
<dbReference type="AlphaFoldDB" id="A0A1I1EQR2"/>
<evidence type="ECO:0000313" key="5">
    <source>
        <dbReference type="EMBL" id="SFB89475.1"/>
    </source>
</evidence>
<keyword evidence="2" id="KW-0472">Membrane</keyword>
<gene>
    <name evidence="5" type="ORF">SAMN02745724_00397</name>
</gene>
<dbReference type="GO" id="GO:0003824">
    <property type="term" value="F:catalytic activity"/>
    <property type="evidence" value="ECO:0007669"/>
    <property type="project" value="UniProtKB-ARBA"/>
</dbReference>
<dbReference type="Gene3D" id="3.20.20.450">
    <property type="entry name" value="EAL domain"/>
    <property type="match status" value="1"/>
</dbReference>
<comment type="cofactor">
    <cofactor evidence="1">
        <name>Mg(2+)</name>
        <dbReference type="ChEBI" id="CHEBI:18420"/>
    </cofactor>
</comment>
<name>A0A1I1EQR2_9GAMM</name>
<evidence type="ECO:0000256" key="2">
    <source>
        <dbReference type="SAM" id="Phobius"/>
    </source>
</evidence>
<dbReference type="SUPFAM" id="SSF141868">
    <property type="entry name" value="EAL domain-like"/>
    <property type="match status" value="1"/>
</dbReference>
<reference evidence="5 6" key="1">
    <citation type="submission" date="2016-10" db="EMBL/GenBank/DDBJ databases">
        <authorList>
            <person name="de Groot N.N."/>
        </authorList>
    </citation>
    <scope>NUCLEOTIDE SEQUENCE [LARGE SCALE GENOMIC DNA]</scope>
    <source>
        <strain evidence="5 6">DSM 6059</strain>
    </source>
</reference>
<evidence type="ECO:0000256" key="1">
    <source>
        <dbReference type="ARBA" id="ARBA00001946"/>
    </source>
</evidence>
<dbReference type="SMART" id="SM00267">
    <property type="entry name" value="GGDEF"/>
    <property type="match status" value="1"/>
</dbReference>
<feature type="transmembrane region" description="Helical" evidence="2">
    <location>
        <begin position="165"/>
        <end position="188"/>
    </location>
</feature>
<dbReference type="Pfam" id="PF00990">
    <property type="entry name" value="GGDEF"/>
    <property type="match status" value="1"/>
</dbReference>
<dbReference type="PROSITE" id="PS50883">
    <property type="entry name" value="EAL"/>
    <property type="match status" value="1"/>
</dbReference>
<dbReference type="RefSeq" id="WP_177207925.1">
    <property type="nucleotide sequence ID" value="NZ_FOLO01000002.1"/>
</dbReference>
<accession>A0A1I1EQR2</accession>
<protein>
    <submittedName>
        <fullName evidence="5">Diguanylate cyclase (GGDEF) domain-containing protein</fullName>
    </submittedName>
</protein>
<keyword evidence="2" id="KW-0812">Transmembrane</keyword>
<dbReference type="InterPro" id="IPR000160">
    <property type="entry name" value="GGDEF_dom"/>
</dbReference>
<keyword evidence="2" id="KW-1133">Transmembrane helix</keyword>
<dbReference type="STRING" id="1123010.SAMN02745724_00397"/>
<feature type="domain" description="GGDEF" evidence="4">
    <location>
        <begin position="293"/>
        <end position="426"/>
    </location>
</feature>
<evidence type="ECO:0000259" key="3">
    <source>
        <dbReference type="PROSITE" id="PS50883"/>
    </source>
</evidence>
<proteinExistence type="predicted"/>
<dbReference type="InterPro" id="IPR035919">
    <property type="entry name" value="EAL_sf"/>
</dbReference>
<keyword evidence="6" id="KW-1185">Reference proteome</keyword>
<dbReference type="PROSITE" id="PS50887">
    <property type="entry name" value="GGDEF"/>
    <property type="match status" value="1"/>
</dbReference>
<dbReference type="NCBIfam" id="TIGR00254">
    <property type="entry name" value="GGDEF"/>
    <property type="match status" value="1"/>
</dbReference>
<dbReference type="PANTHER" id="PTHR44757:SF2">
    <property type="entry name" value="BIOFILM ARCHITECTURE MAINTENANCE PROTEIN MBAA"/>
    <property type="match status" value="1"/>
</dbReference>